<dbReference type="Proteomes" id="UP000613177">
    <property type="component" value="Unassembled WGS sequence"/>
</dbReference>
<feature type="compositionally biased region" description="Polar residues" evidence="1">
    <location>
        <begin position="98"/>
        <end position="107"/>
    </location>
</feature>
<name>A0A8H7VZU2_9FUNG</name>
<dbReference type="InterPro" id="IPR043502">
    <property type="entry name" value="DNA/RNA_pol_sf"/>
</dbReference>
<dbReference type="PROSITE" id="PS50878">
    <property type="entry name" value="RT_POL"/>
    <property type="match status" value="1"/>
</dbReference>
<evidence type="ECO:0000256" key="1">
    <source>
        <dbReference type="SAM" id="MobiDB-lite"/>
    </source>
</evidence>
<proteinExistence type="predicted"/>
<dbReference type="Gene3D" id="3.30.70.270">
    <property type="match status" value="1"/>
</dbReference>
<evidence type="ECO:0000313" key="4">
    <source>
        <dbReference type="Proteomes" id="UP000613177"/>
    </source>
</evidence>
<evidence type="ECO:0000259" key="2">
    <source>
        <dbReference type="PROSITE" id="PS50878"/>
    </source>
</evidence>
<dbReference type="PANTHER" id="PTHR33050">
    <property type="entry name" value="REVERSE TRANSCRIPTASE DOMAIN-CONTAINING PROTEIN"/>
    <property type="match status" value="1"/>
</dbReference>
<feature type="region of interest" description="Disordered" evidence="1">
    <location>
        <begin position="588"/>
        <end position="608"/>
    </location>
</feature>
<dbReference type="EMBL" id="JAEPRE010000085">
    <property type="protein sequence ID" value="KAG2233244.1"/>
    <property type="molecule type" value="Genomic_DNA"/>
</dbReference>
<feature type="region of interest" description="Disordered" evidence="1">
    <location>
        <begin position="63"/>
        <end position="107"/>
    </location>
</feature>
<sequence length="794" mass="89567">MDVSMDEEDIEEIRENSQDHSQDLLLEIFTKEGMDVGAVSPLQQTQIFPQTPTSNNNAAKLLITQPGESTKLTKSTKSNTTRSTAESKATTTTESTKLLNTEGWNSSWRSSTSILPQLGTYNSAPVAPEDNQGRVQDSICKITQSMEITKAPNYKERRRRNKYSSGKVLKAGIIEECQDPKSKGFLSKFFTLQEETKRRPILDCRRINQCIQVEHFKMEGVPALRDLIEQGDYMVKLDLQDAHTVLPIHPSSRPFLAFANQGTVYQYKALDFGLNVAPRIFSKILRYAIEPLRREGIRLVYYLDDICLFSQDPQELERIALTEEKFANAIQHAGVSGIRVQHSIYEDKGVGIKKKEANAKIEASIITKNKILSLEMLIQKPSSTATQLGSVMPVISTSNRGIIVVDEVYDQEEWTANSEDSIEETRGDHHDGQFRYRLGNQLIGNTNVRVLDGRREINVNQRKRADGHIFCSEVACPKIQNSTINILTDNKTSIKYTTKAGGNQQCGSGQIVEDQETAVQEYNTEEVISKNSEEMGTFEDRHVCVEREHPTGKVLESKTGSEGDRNRCFPTEVAKNWTICVPIEENDTTSTEANKAEEDKKDSTSNTPVADSILVFNTNEDEENMQANGILEKPKNEVDRMAITRRIRSKEGVSEEVGGYLIKAERKNTSRVYANEYVQENFNEILQQQCAPAPEQPVASVATSYQRPVRDKAVPSTSLPLLPTENVQETEEPLETTQKLEYHTCTVALNSIIRQDLPQDDKYTFIQKLNQAMSNVSNFTSEFQIFNLFFDDEF</sequence>
<feature type="domain" description="Reverse transcriptase" evidence="2">
    <location>
        <begin position="157"/>
        <end position="392"/>
    </location>
</feature>
<dbReference type="SUPFAM" id="SSF56672">
    <property type="entry name" value="DNA/RNA polymerases"/>
    <property type="match status" value="1"/>
</dbReference>
<feature type="compositionally biased region" description="Low complexity" evidence="1">
    <location>
        <begin position="69"/>
        <end position="97"/>
    </location>
</feature>
<organism evidence="3 4">
    <name type="scientific">Thamnidium elegans</name>
    <dbReference type="NCBI Taxonomy" id="101142"/>
    <lineage>
        <taxon>Eukaryota</taxon>
        <taxon>Fungi</taxon>
        <taxon>Fungi incertae sedis</taxon>
        <taxon>Mucoromycota</taxon>
        <taxon>Mucoromycotina</taxon>
        <taxon>Mucoromycetes</taxon>
        <taxon>Mucorales</taxon>
        <taxon>Mucorineae</taxon>
        <taxon>Mucoraceae</taxon>
        <taxon>Thamnidium</taxon>
    </lineage>
</organism>
<accession>A0A8H7VZU2</accession>
<feature type="compositionally biased region" description="Basic and acidic residues" evidence="1">
    <location>
        <begin position="594"/>
        <end position="603"/>
    </location>
</feature>
<dbReference type="Gene3D" id="3.10.10.10">
    <property type="entry name" value="HIV Type 1 Reverse Transcriptase, subunit A, domain 1"/>
    <property type="match status" value="1"/>
</dbReference>
<dbReference type="InterPro" id="IPR000477">
    <property type="entry name" value="RT_dom"/>
</dbReference>
<keyword evidence="4" id="KW-1185">Reference proteome</keyword>
<dbReference type="AlphaFoldDB" id="A0A8H7VZU2"/>
<comment type="caution">
    <text evidence="3">The sequence shown here is derived from an EMBL/GenBank/DDBJ whole genome shotgun (WGS) entry which is preliminary data.</text>
</comment>
<reference evidence="3" key="1">
    <citation type="submission" date="2021-01" db="EMBL/GenBank/DDBJ databases">
        <title>Metabolic potential, ecology and presence of endohyphal bacteria is reflected in genomic diversity of Mucoromycotina.</title>
        <authorList>
            <person name="Muszewska A."/>
            <person name="Okrasinska A."/>
            <person name="Steczkiewicz K."/>
            <person name="Drgas O."/>
            <person name="Orlowska M."/>
            <person name="Perlinska-Lenart U."/>
            <person name="Aleksandrzak-Piekarczyk T."/>
            <person name="Szatraj K."/>
            <person name="Zielenkiewicz U."/>
            <person name="Pilsyk S."/>
            <person name="Malc E."/>
            <person name="Mieczkowski P."/>
            <person name="Kruszewska J.S."/>
            <person name="Biernat P."/>
            <person name="Pawlowska J."/>
        </authorList>
    </citation>
    <scope>NUCLEOTIDE SEQUENCE</scope>
    <source>
        <strain evidence="3">WA0000018081</strain>
    </source>
</reference>
<dbReference type="InterPro" id="IPR043128">
    <property type="entry name" value="Rev_trsase/Diguanyl_cyclase"/>
</dbReference>
<dbReference type="InterPro" id="IPR052055">
    <property type="entry name" value="Hepadnavirus_pol/RT"/>
</dbReference>
<dbReference type="PANTHER" id="PTHR33050:SF7">
    <property type="entry name" value="RIBONUCLEASE H"/>
    <property type="match status" value="1"/>
</dbReference>
<protein>
    <recommendedName>
        <fullName evidence="2">Reverse transcriptase domain-containing protein</fullName>
    </recommendedName>
</protein>
<gene>
    <name evidence="3" type="ORF">INT48_001693</name>
</gene>
<dbReference type="Pfam" id="PF00078">
    <property type="entry name" value="RVT_1"/>
    <property type="match status" value="1"/>
</dbReference>
<evidence type="ECO:0000313" key="3">
    <source>
        <dbReference type="EMBL" id="KAG2233244.1"/>
    </source>
</evidence>